<evidence type="ECO:0000313" key="3">
    <source>
        <dbReference type="Proteomes" id="UP001519460"/>
    </source>
</evidence>
<evidence type="ECO:0000313" key="2">
    <source>
        <dbReference type="EMBL" id="KAK7494597.1"/>
    </source>
</evidence>
<dbReference type="Proteomes" id="UP001519460">
    <property type="component" value="Unassembled WGS sequence"/>
</dbReference>
<feature type="compositionally biased region" description="Basic and acidic residues" evidence="1">
    <location>
        <begin position="41"/>
        <end position="50"/>
    </location>
</feature>
<dbReference type="AlphaFoldDB" id="A0ABD0L5A2"/>
<protein>
    <submittedName>
        <fullName evidence="2">Uncharacterized protein</fullName>
    </submittedName>
</protein>
<gene>
    <name evidence="2" type="ORF">BaRGS_00014250</name>
</gene>
<feature type="region of interest" description="Disordered" evidence="1">
    <location>
        <begin position="1"/>
        <end position="57"/>
    </location>
</feature>
<sequence>MISLLGQEQIVGQPDNTTMPTSLLSIRGGASSKPHTSAPSDVDKADKSDKSLLPPSRHFDLTAYEQRDLLWTAKPDDTPDHLFACHNVSHSETKGDFCKISLLKFIVPRLRAK</sequence>
<organism evidence="2 3">
    <name type="scientific">Batillaria attramentaria</name>
    <dbReference type="NCBI Taxonomy" id="370345"/>
    <lineage>
        <taxon>Eukaryota</taxon>
        <taxon>Metazoa</taxon>
        <taxon>Spiralia</taxon>
        <taxon>Lophotrochozoa</taxon>
        <taxon>Mollusca</taxon>
        <taxon>Gastropoda</taxon>
        <taxon>Caenogastropoda</taxon>
        <taxon>Sorbeoconcha</taxon>
        <taxon>Cerithioidea</taxon>
        <taxon>Batillariidae</taxon>
        <taxon>Batillaria</taxon>
    </lineage>
</organism>
<accession>A0ABD0L5A2</accession>
<feature type="compositionally biased region" description="Polar residues" evidence="1">
    <location>
        <begin position="14"/>
        <end position="24"/>
    </location>
</feature>
<evidence type="ECO:0000256" key="1">
    <source>
        <dbReference type="SAM" id="MobiDB-lite"/>
    </source>
</evidence>
<dbReference type="EMBL" id="JACVVK020000082">
    <property type="protein sequence ID" value="KAK7494597.1"/>
    <property type="molecule type" value="Genomic_DNA"/>
</dbReference>
<keyword evidence="3" id="KW-1185">Reference proteome</keyword>
<name>A0ABD0L5A2_9CAEN</name>
<proteinExistence type="predicted"/>
<reference evidence="2 3" key="1">
    <citation type="journal article" date="2023" name="Sci. Data">
        <title>Genome assembly of the Korean intertidal mud-creeper Batillaria attramentaria.</title>
        <authorList>
            <person name="Patra A.K."/>
            <person name="Ho P.T."/>
            <person name="Jun S."/>
            <person name="Lee S.J."/>
            <person name="Kim Y."/>
            <person name="Won Y.J."/>
        </authorList>
    </citation>
    <scope>NUCLEOTIDE SEQUENCE [LARGE SCALE GENOMIC DNA]</scope>
    <source>
        <strain evidence="2">Wonlab-2016</strain>
    </source>
</reference>
<comment type="caution">
    <text evidence="2">The sequence shown here is derived from an EMBL/GenBank/DDBJ whole genome shotgun (WGS) entry which is preliminary data.</text>
</comment>